<dbReference type="PRINTS" id="PR01179">
    <property type="entry name" value="ODADCRBXLASE"/>
</dbReference>
<comment type="catalytic activity">
    <reaction evidence="5 8">
        <text>meso-2,6-diaminopimelate + H(+) = L-lysine + CO2</text>
        <dbReference type="Rhea" id="RHEA:15101"/>
        <dbReference type="ChEBI" id="CHEBI:15378"/>
        <dbReference type="ChEBI" id="CHEBI:16526"/>
        <dbReference type="ChEBI" id="CHEBI:32551"/>
        <dbReference type="ChEBI" id="CHEBI:57791"/>
        <dbReference type="EC" id="4.1.1.20"/>
    </reaction>
</comment>
<keyword evidence="12" id="KW-1185">Reference proteome</keyword>
<dbReference type="NCBIfam" id="TIGR01048">
    <property type="entry name" value="lysA"/>
    <property type="match status" value="1"/>
</dbReference>
<dbReference type="Pfam" id="PF00278">
    <property type="entry name" value="Orn_DAP_Arg_deC"/>
    <property type="match status" value="1"/>
</dbReference>
<dbReference type="Gene3D" id="2.40.37.10">
    <property type="entry name" value="Lyase, Ornithine Decarboxylase, Chain A, domain 1"/>
    <property type="match status" value="1"/>
</dbReference>
<evidence type="ECO:0000259" key="10">
    <source>
        <dbReference type="Pfam" id="PF02784"/>
    </source>
</evidence>
<feature type="binding site" evidence="5">
    <location>
        <position position="376"/>
    </location>
    <ligand>
        <name>substrate</name>
    </ligand>
</feature>
<comment type="function">
    <text evidence="5">Specifically catalyzes the decarboxylation of meso-diaminopimelate (meso-DAP) to L-lysine.</text>
</comment>
<feature type="domain" description="Orn/DAP/Arg decarboxylase 2 C-terminal" evidence="9">
    <location>
        <begin position="30"/>
        <end position="374"/>
    </location>
</feature>
<dbReference type="Proteomes" id="UP000315971">
    <property type="component" value="Unassembled WGS sequence"/>
</dbReference>
<dbReference type="PROSITE" id="PS00878">
    <property type="entry name" value="ODR_DC_2_1"/>
    <property type="match status" value="1"/>
</dbReference>
<comment type="cofactor">
    <cofactor evidence="1 5 7 8">
        <name>pyridoxal 5'-phosphate</name>
        <dbReference type="ChEBI" id="CHEBI:597326"/>
    </cofactor>
</comment>
<sequence>MISEDVSPMTLSQMFNREQIEKFNTLNTPFYYYDISLLSNTLTACTTEANKYGFHVHYALKANFDQKVLETIRSFGIGADCVSGGEVRRAVEVGFENKKIVFAGVGKSDAEINFALDHEILCFNVESIQELEVINKLAGLKGKKASVALRINPNVNAYTHKYITTGLEENKFGINQWEFEKVLVALKSLQNVNCIGLHFHIGSQITDLNVFKSLCIKVNEIVNWFQERHLTIKVINVGGGLGVDYYNPDTNKVADFETYFKIFDLFLERTAQQEVHFELGRALVAQSGTLISRVLYVKHGQVTNFAILDAGMTELMRPALYQAYHKIENISSQDQNSARYDVVGPICESTDCFGKAVELPETKRGDLIAIRTAGAYGEVMASNYNLRDRVNVVYSK</sequence>
<dbReference type="InterPro" id="IPR022653">
    <property type="entry name" value="De-COase2_pyr-phos_BS"/>
</dbReference>
<feature type="binding site" evidence="5">
    <location>
        <position position="317"/>
    </location>
    <ligand>
        <name>substrate</name>
    </ligand>
</feature>
<feature type="binding site" evidence="5">
    <location>
        <position position="240"/>
    </location>
    <ligand>
        <name>pyridoxal 5'-phosphate</name>
        <dbReference type="ChEBI" id="CHEBI:597326"/>
    </ligand>
</feature>
<feature type="modified residue" description="N6-(pyridoxal phosphate)lysine" evidence="5 7">
    <location>
        <position position="61"/>
    </location>
</feature>
<comment type="subunit">
    <text evidence="5">Homodimer.</text>
</comment>
<dbReference type="InterPro" id="IPR009006">
    <property type="entry name" value="Ala_racemase/Decarboxylase_C"/>
</dbReference>
<proteinExistence type="inferred from homology"/>
<comment type="similarity">
    <text evidence="5">Belongs to the Orn/Lys/Arg decarboxylase class-II family. LysA subfamily.</text>
</comment>
<name>A0A521BLB0_9SPHI</name>
<dbReference type="CDD" id="cd06828">
    <property type="entry name" value="PLPDE_III_DapDC"/>
    <property type="match status" value="1"/>
</dbReference>
<evidence type="ECO:0000256" key="1">
    <source>
        <dbReference type="ARBA" id="ARBA00001933"/>
    </source>
</evidence>
<dbReference type="InterPro" id="IPR000183">
    <property type="entry name" value="Orn/DAP/Arg_de-COase"/>
</dbReference>
<dbReference type="PRINTS" id="PR01181">
    <property type="entry name" value="DAPDCRBXLASE"/>
</dbReference>
<keyword evidence="5" id="KW-0028">Amino-acid biosynthesis</keyword>
<evidence type="ECO:0000313" key="12">
    <source>
        <dbReference type="Proteomes" id="UP000315971"/>
    </source>
</evidence>
<feature type="domain" description="Orn/DAP/Arg decarboxylase 2 N-terminal" evidence="10">
    <location>
        <begin position="54"/>
        <end position="285"/>
    </location>
</feature>
<evidence type="ECO:0000256" key="6">
    <source>
        <dbReference type="NCBIfam" id="TIGR01048"/>
    </source>
</evidence>
<reference evidence="11 12" key="1">
    <citation type="submission" date="2017-05" db="EMBL/GenBank/DDBJ databases">
        <authorList>
            <person name="Varghese N."/>
            <person name="Submissions S."/>
        </authorList>
    </citation>
    <scope>NUCLEOTIDE SEQUENCE [LARGE SCALE GENOMIC DNA]</scope>
    <source>
        <strain evidence="11 12">DSM 21342</strain>
    </source>
</reference>
<dbReference type="InterPro" id="IPR022643">
    <property type="entry name" value="De-COase2_C"/>
</dbReference>
<dbReference type="InterPro" id="IPR022644">
    <property type="entry name" value="De-COase2_N"/>
</dbReference>
<dbReference type="GO" id="GO:0008836">
    <property type="term" value="F:diaminopimelate decarboxylase activity"/>
    <property type="evidence" value="ECO:0007669"/>
    <property type="project" value="UniProtKB-UniRule"/>
</dbReference>
<protein>
    <recommendedName>
        <fullName evidence="5 6">Diaminopimelate decarboxylase</fullName>
        <shortName evidence="5">DAP decarboxylase</shortName>
        <shortName evidence="5">DAPDC</shortName>
        <ecNumber evidence="5 6">4.1.1.20</ecNumber>
    </recommendedName>
</protein>
<keyword evidence="3 5" id="KW-0663">Pyridoxal phosphate</keyword>
<evidence type="ECO:0000259" key="9">
    <source>
        <dbReference type="Pfam" id="PF00278"/>
    </source>
</evidence>
<dbReference type="EC" id="4.1.1.20" evidence="5 6"/>
<evidence type="ECO:0000256" key="8">
    <source>
        <dbReference type="RuleBase" id="RU003738"/>
    </source>
</evidence>
<dbReference type="SUPFAM" id="SSF50621">
    <property type="entry name" value="Alanine racemase C-terminal domain-like"/>
    <property type="match status" value="1"/>
</dbReference>
<dbReference type="AlphaFoldDB" id="A0A521BLB0"/>
<dbReference type="FunFam" id="3.20.20.10:FF:000003">
    <property type="entry name" value="Diaminopimelate decarboxylase"/>
    <property type="match status" value="1"/>
</dbReference>
<evidence type="ECO:0000256" key="2">
    <source>
        <dbReference type="ARBA" id="ARBA00022793"/>
    </source>
</evidence>
<dbReference type="GO" id="GO:0009089">
    <property type="term" value="P:lysine biosynthetic process via diaminopimelate"/>
    <property type="evidence" value="ECO:0007669"/>
    <property type="project" value="UniProtKB-UniRule"/>
</dbReference>
<evidence type="ECO:0000256" key="4">
    <source>
        <dbReference type="ARBA" id="ARBA00023239"/>
    </source>
</evidence>
<dbReference type="Pfam" id="PF02784">
    <property type="entry name" value="Orn_Arg_deC_N"/>
    <property type="match status" value="1"/>
</dbReference>
<feature type="binding site" evidence="5">
    <location>
        <position position="321"/>
    </location>
    <ligand>
        <name>substrate</name>
    </ligand>
</feature>
<feature type="binding site" evidence="5">
    <location>
        <position position="376"/>
    </location>
    <ligand>
        <name>pyridoxal 5'-phosphate</name>
        <dbReference type="ChEBI" id="CHEBI:597326"/>
    </ligand>
</feature>
<dbReference type="PANTHER" id="PTHR43727:SF2">
    <property type="entry name" value="GROUP IV DECARBOXYLASE"/>
    <property type="match status" value="1"/>
</dbReference>
<feature type="binding site" evidence="5">
    <location>
        <position position="281"/>
    </location>
    <ligand>
        <name>substrate</name>
    </ligand>
</feature>
<dbReference type="Gene3D" id="3.20.20.10">
    <property type="entry name" value="Alanine racemase"/>
    <property type="match status" value="1"/>
</dbReference>
<dbReference type="InterPro" id="IPR029066">
    <property type="entry name" value="PLP-binding_barrel"/>
</dbReference>
<keyword evidence="2 5" id="KW-0210">Decarboxylase</keyword>
<accession>A0A521BLB0</accession>
<evidence type="ECO:0000256" key="3">
    <source>
        <dbReference type="ARBA" id="ARBA00022898"/>
    </source>
</evidence>
<dbReference type="EMBL" id="FXSZ01000002">
    <property type="protein sequence ID" value="SMO47882.1"/>
    <property type="molecule type" value="Genomic_DNA"/>
</dbReference>
<dbReference type="GO" id="GO:0030170">
    <property type="term" value="F:pyridoxal phosphate binding"/>
    <property type="evidence" value="ECO:0007669"/>
    <property type="project" value="UniProtKB-UniRule"/>
</dbReference>
<organism evidence="11 12">
    <name type="scientific">Solitalea koreensis</name>
    <dbReference type="NCBI Taxonomy" id="543615"/>
    <lineage>
        <taxon>Bacteria</taxon>
        <taxon>Pseudomonadati</taxon>
        <taxon>Bacteroidota</taxon>
        <taxon>Sphingobacteriia</taxon>
        <taxon>Sphingobacteriales</taxon>
        <taxon>Sphingobacteriaceae</taxon>
        <taxon>Solitalea</taxon>
    </lineage>
</organism>
<dbReference type="HAMAP" id="MF_02120">
    <property type="entry name" value="LysA"/>
    <property type="match status" value="1"/>
</dbReference>
<dbReference type="InterPro" id="IPR002986">
    <property type="entry name" value="DAP_deCOOHase_LysA"/>
</dbReference>
<feature type="binding site" evidence="5">
    <location>
        <position position="348"/>
    </location>
    <ligand>
        <name>substrate</name>
    </ligand>
</feature>
<dbReference type="PANTHER" id="PTHR43727">
    <property type="entry name" value="DIAMINOPIMELATE DECARBOXYLASE"/>
    <property type="match status" value="1"/>
</dbReference>
<dbReference type="SUPFAM" id="SSF51419">
    <property type="entry name" value="PLP-binding barrel"/>
    <property type="match status" value="1"/>
</dbReference>
<evidence type="ECO:0000256" key="5">
    <source>
        <dbReference type="HAMAP-Rule" id="MF_02120"/>
    </source>
</evidence>
<feature type="active site" description="Proton donor" evidence="7">
    <location>
        <position position="347"/>
    </location>
</feature>
<comment type="pathway">
    <text evidence="5 8">Amino-acid biosynthesis; L-lysine biosynthesis via DAP pathway; L-lysine from DL-2,6-diaminopimelate: step 1/1.</text>
</comment>
<feature type="binding site" evidence="5">
    <location>
        <begin position="278"/>
        <end position="281"/>
    </location>
    <ligand>
        <name>pyridoxal 5'-phosphate</name>
        <dbReference type="ChEBI" id="CHEBI:597326"/>
    </ligand>
</feature>
<gene>
    <name evidence="5" type="primary">lysA</name>
    <name evidence="11" type="ORF">SAMN06265350_102294</name>
</gene>
<dbReference type="UniPathway" id="UPA00034">
    <property type="reaction ID" value="UER00027"/>
</dbReference>
<keyword evidence="5 8" id="KW-0457">Lysine biosynthesis</keyword>
<evidence type="ECO:0000256" key="7">
    <source>
        <dbReference type="PIRSR" id="PIRSR600183-50"/>
    </source>
</evidence>
<keyword evidence="4 5" id="KW-0456">Lyase</keyword>
<evidence type="ECO:0000313" key="11">
    <source>
        <dbReference type="EMBL" id="SMO47882.1"/>
    </source>
</evidence>